<keyword evidence="10" id="KW-0943">RNA-mediated gene silencing</keyword>
<protein>
    <recommendedName>
        <fullName evidence="3">Small RNA 2'-O-methyltransferase</fullName>
        <ecNumber evidence="11">2.1.1.386</ecNumber>
    </recommendedName>
</protein>
<dbReference type="InParanoid" id="A0A317XII1"/>
<dbReference type="Proteomes" id="UP000246740">
    <property type="component" value="Unassembled WGS sequence"/>
</dbReference>
<reference evidence="14 15" key="1">
    <citation type="journal article" date="2018" name="Mol. Biol. Evol.">
        <title>Broad Genomic Sampling Reveals a Smut Pathogenic Ancestry of the Fungal Clade Ustilaginomycotina.</title>
        <authorList>
            <person name="Kijpornyongpan T."/>
            <person name="Mondo S.J."/>
            <person name="Barry K."/>
            <person name="Sandor L."/>
            <person name="Lee J."/>
            <person name="Lipzen A."/>
            <person name="Pangilinan J."/>
            <person name="LaButti K."/>
            <person name="Hainaut M."/>
            <person name="Henrissat B."/>
            <person name="Grigoriev I.V."/>
            <person name="Spatafora J.W."/>
            <person name="Aime M.C."/>
        </authorList>
    </citation>
    <scope>NUCLEOTIDE SEQUENCE [LARGE SCALE GENOMIC DNA]</scope>
    <source>
        <strain evidence="14 15">MCA 3645</strain>
    </source>
</reference>
<dbReference type="GO" id="GO:0005634">
    <property type="term" value="C:nucleus"/>
    <property type="evidence" value="ECO:0007669"/>
    <property type="project" value="TreeGrafter"/>
</dbReference>
<dbReference type="PANTHER" id="PTHR21404:SF3">
    <property type="entry name" value="SMALL RNA 2'-O-METHYLTRANSFERASE"/>
    <property type="match status" value="1"/>
</dbReference>
<dbReference type="SUPFAM" id="SSF53335">
    <property type="entry name" value="S-adenosyl-L-methionine-dependent methyltransferases"/>
    <property type="match status" value="1"/>
</dbReference>
<comment type="cofactor">
    <cofactor evidence="1">
        <name>Mg(2+)</name>
        <dbReference type="ChEBI" id="CHEBI:18420"/>
    </cofactor>
</comment>
<feature type="compositionally biased region" description="Basic and acidic residues" evidence="13">
    <location>
        <begin position="323"/>
        <end position="342"/>
    </location>
</feature>
<evidence type="ECO:0000256" key="8">
    <source>
        <dbReference type="ARBA" id="ARBA00022842"/>
    </source>
</evidence>
<feature type="region of interest" description="Disordered" evidence="13">
    <location>
        <begin position="318"/>
        <end position="422"/>
    </location>
</feature>
<evidence type="ECO:0000256" key="4">
    <source>
        <dbReference type="ARBA" id="ARBA00022603"/>
    </source>
</evidence>
<dbReference type="GO" id="GO:0005737">
    <property type="term" value="C:cytoplasm"/>
    <property type="evidence" value="ECO:0007669"/>
    <property type="project" value="TreeGrafter"/>
</dbReference>
<dbReference type="AlphaFoldDB" id="A0A317XII1"/>
<evidence type="ECO:0000256" key="10">
    <source>
        <dbReference type="ARBA" id="ARBA00023158"/>
    </source>
</evidence>
<evidence type="ECO:0000313" key="15">
    <source>
        <dbReference type="Proteomes" id="UP000246740"/>
    </source>
</evidence>
<evidence type="ECO:0000256" key="11">
    <source>
        <dbReference type="ARBA" id="ARBA00035025"/>
    </source>
</evidence>
<proteinExistence type="inferred from homology"/>
<evidence type="ECO:0000313" key="14">
    <source>
        <dbReference type="EMBL" id="PWY97901.1"/>
    </source>
</evidence>
<dbReference type="STRING" id="1882483.A0A317XII1"/>
<evidence type="ECO:0000256" key="6">
    <source>
        <dbReference type="ARBA" id="ARBA00022691"/>
    </source>
</evidence>
<evidence type="ECO:0000256" key="9">
    <source>
        <dbReference type="ARBA" id="ARBA00022884"/>
    </source>
</evidence>
<dbReference type="InterPro" id="IPR029063">
    <property type="entry name" value="SAM-dependent_MTases_sf"/>
</dbReference>
<feature type="region of interest" description="Disordered" evidence="13">
    <location>
        <begin position="275"/>
        <end position="299"/>
    </location>
</feature>
<dbReference type="GO" id="GO:0003723">
    <property type="term" value="F:RNA binding"/>
    <property type="evidence" value="ECO:0007669"/>
    <property type="project" value="UniProtKB-KW"/>
</dbReference>
<dbReference type="InterPro" id="IPR026610">
    <property type="entry name" value="Hen1"/>
</dbReference>
<dbReference type="EC" id="2.1.1.386" evidence="11"/>
<dbReference type="EMBL" id="KZ819201">
    <property type="protein sequence ID" value="PWY97901.1"/>
    <property type="molecule type" value="Genomic_DNA"/>
</dbReference>
<dbReference type="OrthoDB" id="2154311at2759"/>
<keyword evidence="5" id="KW-0808">Transferase</keyword>
<keyword evidence="7" id="KW-0479">Metal-binding</keyword>
<keyword evidence="4" id="KW-0489">Methyltransferase</keyword>
<keyword evidence="6" id="KW-0949">S-adenosyl-L-methionine</keyword>
<gene>
    <name evidence="14" type="ORF">BCV70DRAFT_42895</name>
</gene>
<comment type="similarity">
    <text evidence="2">Belongs to the methyltransferase superfamily. HEN1 family.</text>
</comment>
<dbReference type="Gene3D" id="3.40.50.150">
    <property type="entry name" value="Vaccinia Virus protein VP39"/>
    <property type="match status" value="1"/>
</dbReference>
<dbReference type="PANTHER" id="PTHR21404">
    <property type="entry name" value="HEN1"/>
    <property type="match status" value="1"/>
</dbReference>
<comment type="catalytic activity">
    <reaction evidence="12">
        <text>small RNA 3'-end nucleotide + S-adenosyl-L-methionine = small RNA 3'-end 2'-O-methylnucleotide + S-adenosyl-L-homocysteine + H(+)</text>
        <dbReference type="Rhea" id="RHEA:37887"/>
        <dbReference type="Rhea" id="RHEA-COMP:10415"/>
        <dbReference type="Rhea" id="RHEA-COMP:10416"/>
        <dbReference type="ChEBI" id="CHEBI:15378"/>
        <dbReference type="ChEBI" id="CHEBI:57856"/>
        <dbReference type="ChEBI" id="CHEBI:59789"/>
        <dbReference type="ChEBI" id="CHEBI:74896"/>
        <dbReference type="ChEBI" id="CHEBI:74898"/>
        <dbReference type="EC" id="2.1.1.386"/>
    </reaction>
</comment>
<evidence type="ECO:0000256" key="2">
    <source>
        <dbReference type="ARBA" id="ARBA00009026"/>
    </source>
</evidence>
<dbReference type="GO" id="GO:0030422">
    <property type="term" value="P:siRNA processing"/>
    <property type="evidence" value="ECO:0007669"/>
    <property type="project" value="TreeGrafter"/>
</dbReference>
<accession>A0A317XII1</accession>
<keyword evidence="9" id="KW-0694">RNA-binding</keyword>
<organism evidence="14 15">
    <name type="scientific">Testicularia cyperi</name>
    <dbReference type="NCBI Taxonomy" id="1882483"/>
    <lineage>
        <taxon>Eukaryota</taxon>
        <taxon>Fungi</taxon>
        <taxon>Dikarya</taxon>
        <taxon>Basidiomycota</taxon>
        <taxon>Ustilaginomycotina</taxon>
        <taxon>Ustilaginomycetes</taxon>
        <taxon>Ustilaginales</taxon>
        <taxon>Anthracoideaceae</taxon>
        <taxon>Testicularia</taxon>
    </lineage>
</organism>
<evidence type="ECO:0000256" key="3">
    <source>
        <dbReference type="ARBA" id="ARBA00021330"/>
    </source>
</evidence>
<name>A0A317XII1_9BASI</name>
<feature type="compositionally biased region" description="Basic and acidic residues" evidence="13">
    <location>
        <begin position="351"/>
        <end position="364"/>
    </location>
</feature>
<keyword evidence="8" id="KW-0460">Magnesium</keyword>
<feature type="region of interest" description="Disordered" evidence="13">
    <location>
        <begin position="658"/>
        <end position="683"/>
    </location>
</feature>
<feature type="compositionally biased region" description="Polar residues" evidence="13">
    <location>
        <begin position="658"/>
        <end position="667"/>
    </location>
</feature>
<evidence type="ECO:0000256" key="5">
    <source>
        <dbReference type="ARBA" id="ARBA00022679"/>
    </source>
</evidence>
<keyword evidence="15" id="KW-1185">Reference proteome</keyword>
<evidence type="ECO:0000256" key="12">
    <source>
        <dbReference type="ARBA" id="ARBA00048418"/>
    </source>
</evidence>
<dbReference type="GO" id="GO:0001510">
    <property type="term" value="P:RNA methylation"/>
    <property type="evidence" value="ECO:0007669"/>
    <property type="project" value="InterPro"/>
</dbReference>
<dbReference type="GO" id="GO:0090486">
    <property type="term" value="F:small RNA 2'-O-methyltransferase activity"/>
    <property type="evidence" value="ECO:0007669"/>
    <property type="project" value="UniProtKB-EC"/>
</dbReference>
<evidence type="ECO:0000256" key="7">
    <source>
        <dbReference type="ARBA" id="ARBA00022723"/>
    </source>
</evidence>
<evidence type="ECO:0000256" key="1">
    <source>
        <dbReference type="ARBA" id="ARBA00001946"/>
    </source>
</evidence>
<dbReference type="GO" id="GO:0046872">
    <property type="term" value="F:metal ion binding"/>
    <property type="evidence" value="ECO:0007669"/>
    <property type="project" value="UniProtKB-KW"/>
</dbReference>
<evidence type="ECO:0000256" key="13">
    <source>
        <dbReference type="SAM" id="MobiDB-lite"/>
    </source>
</evidence>
<sequence>MVAKLYFDPPLWLQRQSWVLSKLRQEHADSVVDVGCSNGVLLSALMQPAFQLDQFPVHRFPALAVTDSATAAATSENPVTKHAVDDDHSNLLSTRHWIYSPNDIVPSRIAGLDVERKALENAKSSLSAHGIALTNNRPRWKSLDVRLFHGLVETENETLEDYDAFVATEVIEHLEDEALQRFAPTVFGKYRPRVVLITTPNYCFNEHFGDDLSTRPGFPDPTGRTSRVFRHEDHKFEFTPEEFQAWCASIADDYGYEVKVQGLGAGIYRVAKRDMVPPPSADQTGSAWKASRPRTTGNTEERLRFASQAAFFVRHSAAASSTAERHHSTDLDSSHPFSDRHVQRSVPKPPVDSRVHDIFDEAVRRVGGGSKHNGGAGNDADDDEDGGRSGRQARSRRPENLPFLSSPSPLVPATPSGGSEEASNLLGITMSASSPLNAAVMLDSKAPATPFTGHSLIWSHRYPCSLEKRQTSCTGKRQIQTAVPLPADEIVAKVVEKQRQLYVEAQWDGDEAGPGQAAPGKEAVSSLQKVWFDDEIRAACGGRVNALLDALRLVAVDSASAPTPAADASASIPSGLAAAAAACGGAPLSKSITVGSDGTHWDLRVQTTHHSNASSPDKEFVDSDLYLVYKHTAVAKWQASIDEARNWVPRRQALRWNSSHAPNSASVQAEAPVGNGGPLTSATARVRGRSTDVNPSLFAIQAPTNASSLNPTWE</sequence>
<feature type="compositionally biased region" description="Gly residues" evidence="13">
    <location>
        <begin position="366"/>
        <end position="377"/>
    </location>
</feature>